<evidence type="ECO:0000259" key="1">
    <source>
        <dbReference type="Pfam" id="PF06985"/>
    </source>
</evidence>
<dbReference type="AlphaFoldDB" id="A0A9P9J8C1"/>
<dbReference type="InterPro" id="IPR010730">
    <property type="entry name" value="HET"/>
</dbReference>
<feature type="domain" description="Heterokaryon incompatibility" evidence="1">
    <location>
        <begin position="24"/>
        <end position="122"/>
    </location>
</feature>
<dbReference type="PANTHER" id="PTHR10622:SF10">
    <property type="entry name" value="HET DOMAIN-CONTAINING PROTEIN"/>
    <property type="match status" value="1"/>
</dbReference>
<proteinExistence type="predicted"/>
<dbReference type="OrthoDB" id="4981802at2759"/>
<name>A0A9P9J8C1_9HYPO</name>
<comment type="caution">
    <text evidence="2">The sequence shown here is derived from an EMBL/GenBank/DDBJ whole genome shotgun (WGS) entry which is preliminary data.</text>
</comment>
<reference evidence="2" key="1">
    <citation type="journal article" date="2021" name="Nat. Commun.">
        <title>Genetic determinants of endophytism in the Arabidopsis root mycobiome.</title>
        <authorList>
            <person name="Mesny F."/>
            <person name="Miyauchi S."/>
            <person name="Thiergart T."/>
            <person name="Pickel B."/>
            <person name="Atanasova L."/>
            <person name="Karlsson M."/>
            <person name="Huettel B."/>
            <person name="Barry K.W."/>
            <person name="Haridas S."/>
            <person name="Chen C."/>
            <person name="Bauer D."/>
            <person name="Andreopoulos W."/>
            <person name="Pangilinan J."/>
            <person name="LaButti K."/>
            <person name="Riley R."/>
            <person name="Lipzen A."/>
            <person name="Clum A."/>
            <person name="Drula E."/>
            <person name="Henrissat B."/>
            <person name="Kohler A."/>
            <person name="Grigoriev I.V."/>
            <person name="Martin F.M."/>
            <person name="Hacquard S."/>
        </authorList>
    </citation>
    <scope>NUCLEOTIDE SEQUENCE</scope>
    <source>
        <strain evidence="2">MPI-CAGE-AT-0147</strain>
    </source>
</reference>
<keyword evidence="3" id="KW-1185">Reference proteome</keyword>
<organism evidence="2 3">
    <name type="scientific">Dactylonectria macrodidyma</name>
    <dbReference type="NCBI Taxonomy" id="307937"/>
    <lineage>
        <taxon>Eukaryota</taxon>
        <taxon>Fungi</taxon>
        <taxon>Dikarya</taxon>
        <taxon>Ascomycota</taxon>
        <taxon>Pezizomycotina</taxon>
        <taxon>Sordariomycetes</taxon>
        <taxon>Hypocreomycetidae</taxon>
        <taxon>Hypocreales</taxon>
        <taxon>Nectriaceae</taxon>
        <taxon>Dactylonectria</taxon>
    </lineage>
</organism>
<sequence>MRLLNTETLQLESFFGAETDIPPYAILSHTWEKVEIVFQDIQGQEKNELERNPAFAKVEKSCRQARCDGFEYIWIDTCCIDKSSSAELSEAINSMFKWYQQSSLCYVFLNDFNAQPLQSNSSRREKTRHPDDPFSSCRWFKRGWTLQELIAPRRVDFFDKNWNYFGTRDGNLLDRLCTRTRICPEVFTEPRCWCPEAESSGAVRDGLCTKCEYLDTLPQTLDTFAVSTKMNWASSRITTRKEDAAYCLLGLFNINIPMLYGEGDKAFLRIQDAIVRQSKDQSILLWRAVPSRTRRERAMGCLAPGAENFTDSVPIIGRRVFGNNDDMIPMEITDTALKVNIWVCPCVVRSYDHYWRKHRPYNLWLGILYLAPDLARPAILLEQLGPTDQYRRVYHQIIIDTTESPSRLHYSLDGKFHKKVSVMEPTMITIDVYLNEASEMHIGILLQQSQSTTAKSLPYF</sequence>
<protein>
    <submittedName>
        <fullName evidence="2">Heterokaryon incompatibility protein-domain-containing protein</fullName>
    </submittedName>
</protein>
<dbReference type="Pfam" id="PF06985">
    <property type="entry name" value="HET"/>
    <property type="match status" value="1"/>
</dbReference>
<dbReference type="PANTHER" id="PTHR10622">
    <property type="entry name" value="HET DOMAIN-CONTAINING PROTEIN"/>
    <property type="match status" value="1"/>
</dbReference>
<evidence type="ECO:0000313" key="2">
    <source>
        <dbReference type="EMBL" id="KAH7146103.1"/>
    </source>
</evidence>
<dbReference type="EMBL" id="JAGMUV010000008">
    <property type="protein sequence ID" value="KAH7146103.1"/>
    <property type="molecule type" value="Genomic_DNA"/>
</dbReference>
<accession>A0A9P9J8C1</accession>
<evidence type="ECO:0000313" key="3">
    <source>
        <dbReference type="Proteomes" id="UP000738349"/>
    </source>
</evidence>
<dbReference type="Proteomes" id="UP000738349">
    <property type="component" value="Unassembled WGS sequence"/>
</dbReference>
<gene>
    <name evidence="2" type="ORF">EDB81DRAFT_689194</name>
</gene>